<sequence>MEVISSYVVGVIRRERLLVFERVLWRASHHTAYLRSAPIEEDLEDENRIKVQKDVFIVFYKGDRLRSIVEKVCDGFKAKLMKNCPKTFKVRMQKTVYHHLNLFTFDGIGKFFVAECWVPLVHLDEVKAALERGAEISGSTVQPVLNVLESPEEPPTYNRTNKFTEVFQGIVDSYGIATYQELNPAPYTIISFPFIFACMFGDLGHGLLMFLCGLYFVVREKNLINRNIKDEIFGMFFGGRYIILLMGLFSIHAGIIYNDAFAKSFNIFGSTWLNPYTNATLTSWVIESEQNKKEFLIEMDPGYSYQHADGPYPFGVDPIWNVAENKLNFLNSMKMKLSVIAGIAQMTFGVILSFYNYRFFKSKIDIFTVFIPQLLFMTCIFIYLCLQIIVKWIFFWVRAETIFGQLYPGSHCAPSLLIGLISMFMFKDRPAGFVQMDKARITLCSPWCCEIFRANSERKFYFKRTSFHSK</sequence>
<proteinExistence type="inferred from homology"/>
<keyword evidence="8" id="KW-0375">Hydrogen ion transport</keyword>
<evidence type="ECO:0000256" key="4">
    <source>
        <dbReference type="ARBA" id="ARBA00022692"/>
    </source>
</evidence>
<dbReference type="GO" id="GO:0005886">
    <property type="term" value="C:plasma membrane"/>
    <property type="evidence" value="ECO:0007669"/>
    <property type="project" value="TreeGrafter"/>
</dbReference>
<evidence type="ECO:0000256" key="5">
    <source>
        <dbReference type="ARBA" id="ARBA00022989"/>
    </source>
</evidence>
<gene>
    <name evidence="9" type="ORF">TELCIR_13870</name>
</gene>
<dbReference type="GO" id="GO:0051117">
    <property type="term" value="F:ATPase binding"/>
    <property type="evidence" value="ECO:0007669"/>
    <property type="project" value="TreeGrafter"/>
</dbReference>
<evidence type="ECO:0000256" key="8">
    <source>
        <dbReference type="RuleBase" id="RU361189"/>
    </source>
</evidence>
<name>A0A2G9U2X2_TELCI</name>
<dbReference type="Proteomes" id="UP000230423">
    <property type="component" value="Unassembled WGS sequence"/>
</dbReference>
<evidence type="ECO:0000256" key="1">
    <source>
        <dbReference type="ARBA" id="ARBA00004141"/>
    </source>
</evidence>
<dbReference type="AlphaFoldDB" id="A0A2G9U2X2"/>
<feature type="transmembrane region" description="Helical" evidence="8">
    <location>
        <begin position="239"/>
        <end position="257"/>
    </location>
</feature>
<dbReference type="PANTHER" id="PTHR11629">
    <property type="entry name" value="VACUOLAR PROTON ATPASES"/>
    <property type="match status" value="1"/>
</dbReference>
<feature type="transmembrane region" description="Helical" evidence="8">
    <location>
        <begin position="406"/>
        <end position="426"/>
    </location>
</feature>
<dbReference type="GO" id="GO:0016471">
    <property type="term" value="C:vacuolar proton-transporting V-type ATPase complex"/>
    <property type="evidence" value="ECO:0007669"/>
    <property type="project" value="TreeGrafter"/>
</dbReference>
<dbReference type="EMBL" id="KZ349852">
    <property type="protein sequence ID" value="PIO64498.1"/>
    <property type="molecule type" value="Genomic_DNA"/>
</dbReference>
<dbReference type="InterPro" id="IPR002490">
    <property type="entry name" value="V-ATPase_116kDa_su"/>
</dbReference>
<organism evidence="9 10">
    <name type="scientific">Teladorsagia circumcincta</name>
    <name type="common">Brown stomach worm</name>
    <name type="synonym">Ostertagia circumcincta</name>
    <dbReference type="NCBI Taxonomy" id="45464"/>
    <lineage>
        <taxon>Eukaryota</taxon>
        <taxon>Metazoa</taxon>
        <taxon>Ecdysozoa</taxon>
        <taxon>Nematoda</taxon>
        <taxon>Chromadorea</taxon>
        <taxon>Rhabditida</taxon>
        <taxon>Rhabditina</taxon>
        <taxon>Rhabditomorpha</taxon>
        <taxon>Strongyloidea</taxon>
        <taxon>Trichostrongylidae</taxon>
        <taxon>Teladorsagia</taxon>
    </lineage>
</organism>
<dbReference type="GO" id="GO:0033179">
    <property type="term" value="C:proton-transporting V-type ATPase, V0 domain"/>
    <property type="evidence" value="ECO:0007669"/>
    <property type="project" value="InterPro"/>
</dbReference>
<keyword evidence="6 8" id="KW-0406">Ion transport</keyword>
<keyword evidence="3 8" id="KW-0813">Transport</keyword>
<keyword evidence="10" id="KW-1185">Reference proteome</keyword>
<dbReference type="PANTHER" id="PTHR11629:SF73">
    <property type="entry name" value="V-TYPE PROTON ATPASE 116 KDA SUBUNIT A 2"/>
    <property type="match status" value="1"/>
</dbReference>
<keyword evidence="7 8" id="KW-0472">Membrane</keyword>
<evidence type="ECO:0000313" key="10">
    <source>
        <dbReference type="Proteomes" id="UP000230423"/>
    </source>
</evidence>
<keyword evidence="4 8" id="KW-0812">Transmembrane</keyword>
<reference evidence="9 10" key="1">
    <citation type="submission" date="2015-09" db="EMBL/GenBank/DDBJ databases">
        <title>Draft genome of the parasitic nematode Teladorsagia circumcincta isolate WARC Sus (inbred).</title>
        <authorList>
            <person name="Mitreva M."/>
        </authorList>
    </citation>
    <scope>NUCLEOTIDE SEQUENCE [LARGE SCALE GENOMIC DNA]</scope>
    <source>
        <strain evidence="9 10">S</strain>
    </source>
</reference>
<comment type="similarity">
    <text evidence="2 8">Belongs to the V-ATPase 116 kDa subunit family.</text>
</comment>
<dbReference type="GO" id="GO:0046961">
    <property type="term" value="F:proton-transporting ATPase activity, rotational mechanism"/>
    <property type="evidence" value="ECO:0007669"/>
    <property type="project" value="InterPro"/>
</dbReference>
<feature type="transmembrane region" description="Helical" evidence="8">
    <location>
        <begin position="194"/>
        <end position="218"/>
    </location>
</feature>
<comment type="subcellular location">
    <subcellularLocation>
        <location evidence="1">Membrane</location>
        <topology evidence="1">Multi-pass membrane protein</topology>
    </subcellularLocation>
</comment>
<evidence type="ECO:0000256" key="7">
    <source>
        <dbReference type="ARBA" id="ARBA00023136"/>
    </source>
</evidence>
<evidence type="ECO:0000313" key="9">
    <source>
        <dbReference type="EMBL" id="PIO64498.1"/>
    </source>
</evidence>
<dbReference type="GO" id="GO:0007035">
    <property type="term" value="P:vacuolar acidification"/>
    <property type="evidence" value="ECO:0007669"/>
    <property type="project" value="TreeGrafter"/>
</dbReference>
<evidence type="ECO:0000256" key="2">
    <source>
        <dbReference type="ARBA" id="ARBA00009904"/>
    </source>
</evidence>
<evidence type="ECO:0000256" key="6">
    <source>
        <dbReference type="ARBA" id="ARBA00023065"/>
    </source>
</evidence>
<dbReference type="OrthoDB" id="10264220at2759"/>
<comment type="function">
    <text evidence="8">Essential component of the vacuolar proton pump (V-ATPase), a multimeric enzyme that catalyzes the translocation of protons across the membranes. Required for assembly and activity of the V-ATPase.</text>
</comment>
<evidence type="ECO:0000256" key="3">
    <source>
        <dbReference type="ARBA" id="ARBA00022448"/>
    </source>
</evidence>
<feature type="transmembrane region" description="Helical" evidence="8">
    <location>
        <begin position="337"/>
        <end position="357"/>
    </location>
</feature>
<accession>A0A2G9U2X2</accession>
<dbReference type="Pfam" id="PF01496">
    <property type="entry name" value="V_ATPase_I"/>
    <property type="match status" value="2"/>
</dbReference>
<protein>
    <recommendedName>
        <fullName evidence="8">V-type proton ATPase subunit a</fullName>
    </recommendedName>
</protein>
<feature type="transmembrane region" description="Helical" evidence="8">
    <location>
        <begin position="369"/>
        <end position="394"/>
    </location>
</feature>
<keyword evidence="5 8" id="KW-1133">Transmembrane helix</keyword>